<dbReference type="AlphaFoldDB" id="A0A2S0HZM0"/>
<keyword evidence="2 5" id="KW-0812">Transmembrane</keyword>
<keyword evidence="4 5" id="KW-0472">Membrane</keyword>
<feature type="transmembrane region" description="Helical" evidence="5">
    <location>
        <begin position="12"/>
        <end position="30"/>
    </location>
</feature>
<evidence type="ECO:0000313" key="6">
    <source>
        <dbReference type="EMBL" id="AVI52095.1"/>
    </source>
</evidence>
<feature type="transmembrane region" description="Helical" evidence="5">
    <location>
        <begin position="66"/>
        <end position="87"/>
    </location>
</feature>
<accession>A0A2S0HZM0</accession>
<reference evidence="6 7" key="1">
    <citation type="submission" date="2018-02" db="EMBL/GenBank/DDBJ databases">
        <title>Genomic analysis of the strain RR4-38 isolated from a seawater recirculating aquaculture system.</title>
        <authorList>
            <person name="Kim Y.-S."/>
            <person name="Jang Y.H."/>
            <person name="Kim K.-H."/>
        </authorList>
    </citation>
    <scope>NUCLEOTIDE SEQUENCE [LARGE SCALE GENOMIC DNA]</scope>
    <source>
        <strain evidence="6 7">RR4-38</strain>
    </source>
</reference>
<evidence type="ECO:0000256" key="1">
    <source>
        <dbReference type="ARBA" id="ARBA00004141"/>
    </source>
</evidence>
<feature type="transmembrane region" description="Helical" evidence="5">
    <location>
        <begin position="42"/>
        <end position="60"/>
    </location>
</feature>
<sequence length="109" mass="11774">MSETSSGDGKTIAIISYVTLIGWIIALLMHNNDKTDFGAFHIRQSLGIICVAVALGILNAVVGIAILAWIIQIALLVFWILGILSAIQGEKKPVPLLGEQFQQWFKGIG</sequence>
<dbReference type="Pfam" id="PF09685">
    <property type="entry name" value="MamF_MmsF"/>
    <property type="match status" value="1"/>
</dbReference>
<dbReference type="EMBL" id="CP027062">
    <property type="protein sequence ID" value="AVI52095.1"/>
    <property type="molecule type" value="Genomic_DNA"/>
</dbReference>
<keyword evidence="3 5" id="KW-1133">Transmembrane helix</keyword>
<dbReference type="KEGG" id="aue:C5O00_13390"/>
<name>A0A2S0HZM0_9FLAO</name>
<dbReference type="InterPro" id="IPR019109">
    <property type="entry name" value="MamF_MmsF"/>
</dbReference>
<proteinExistence type="predicted"/>
<evidence type="ECO:0000256" key="4">
    <source>
        <dbReference type="ARBA" id="ARBA00023136"/>
    </source>
</evidence>
<dbReference type="OrthoDB" id="6400719at2"/>
<evidence type="ECO:0000313" key="7">
    <source>
        <dbReference type="Proteomes" id="UP000238442"/>
    </source>
</evidence>
<organism evidence="6 7">
    <name type="scientific">Pukyongia salina</name>
    <dbReference type="NCBI Taxonomy" id="2094025"/>
    <lineage>
        <taxon>Bacteria</taxon>
        <taxon>Pseudomonadati</taxon>
        <taxon>Bacteroidota</taxon>
        <taxon>Flavobacteriia</taxon>
        <taxon>Flavobacteriales</taxon>
        <taxon>Flavobacteriaceae</taxon>
        <taxon>Pukyongia</taxon>
    </lineage>
</organism>
<evidence type="ECO:0000256" key="3">
    <source>
        <dbReference type="ARBA" id="ARBA00022989"/>
    </source>
</evidence>
<comment type="subcellular location">
    <subcellularLocation>
        <location evidence="1">Membrane</location>
        <topology evidence="1">Multi-pass membrane protein</topology>
    </subcellularLocation>
</comment>
<evidence type="ECO:0008006" key="8">
    <source>
        <dbReference type="Google" id="ProtNLM"/>
    </source>
</evidence>
<keyword evidence="7" id="KW-1185">Reference proteome</keyword>
<evidence type="ECO:0000256" key="5">
    <source>
        <dbReference type="SAM" id="Phobius"/>
    </source>
</evidence>
<dbReference type="Proteomes" id="UP000238442">
    <property type="component" value="Chromosome"/>
</dbReference>
<gene>
    <name evidence="6" type="ORF">C5O00_13390</name>
</gene>
<protein>
    <recommendedName>
        <fullName evidence="8">DUF4870 domain-containing protein</fullName>
    </recommendedName>
</protein>
<evidence type="ECO:0000256" key="2">
    <source>
        <dbReference type="ARBA" id="ARBA00022692"/>
    </source>
</evidence>
<dbReference type="RefSeq" id="WP_105217335.1">
    <property type="nucleotide sequence ID" value="NZ_CP027062.1"/>
</dbReference>